<sequence>MMKDPLPPQAPPPSPLELDTQSFVDLSEFSPTTFSPTSEGTSADGLLTASLLPTLSDTFIFPSPSDGISVGGSESVSSRGTGGTGAGSRYGGCGGATRYPRYGWGIKQSMQPLAEAEDLYAPASVSEKAGRSIRGEYSCRRCSSGAASSPNHSAFDPTTPVSESRILNFFLATPVIPHIQPTSADLLLGSIYTASFLRLLLQFAATIFSFSIIPLLSTEVAILLSIVCLTSLTAWFASAGRAMKTGWAAWGLTVTLRFLLGGLVAYTSFQLSLFLIVTITAPEKTEEVESITITVPSILEKQHILDILAKLQTHVNGYITVIERDMIFYVNTKMQNGQVDQKVMEKLEKLYAGLIALGELDVAVLGEVLKGLWGGF</sequence>
<keyword evidence="2" id="KW-0812">Transmembrane</keyword>
<protein>
    <submittedName>
        <fullName evidence="3">Uncharacterized protein</fullName>
    </submittedName>
</protein>
<dbReference type="EMBL" id="JAVHJL010000001">
    <property type="protein sequence ID" value="KAK6511157.1"/>
    <property type="molecule type" value="Genomic_DNA"/>
</dbReference>
<feature type="compositionally biased region" description="Low complexity" evidence="1">
    <location>
        <begin position="68"/>
        <end position="79"/>
    </location>
</feature>
<feature type="compositionally biased region" description="Pro residues" evidence="1">
    <location>
        <begin position="1"/>
        <end position="15"/>
    </location>
</feature>
<feature type="transmembrane region" description="Helical" evidence="2">
    <location>
        <begin position="247"/>
        <end position="269"/>
    </location>
</feature>
<dbReference type="AlphaFoldDB" id="A0AAV9WMP3"/>
<evidence type="ECO:0000313" key="3">
    <source>
        <dbReference type="EMBL" id="KAK6511157.1"/>
    </source>
</evidence>
<feature type="region of interest" description="Disordered" evidence="1">
    <location>
        <begin position="1"/>
        <end position="22"/>
    </location>
</feature>
<reference evidence="3 4" key="1">
    <citation type="submission" date="2023-08" db="EMBL/GenBank/DDBJ databases">
        <authorList>
            <person name="Palmer J.M."/>
        </authorList>
    </citation>
    <scope>NUCLEOTIDE SEQUENCE [LARGE SCALE GENOMIC DNA]</scope>
    <source>
        <strain evidence="3 4">TWF481</strain>
    </source>
</reference>
<dbReference type="Proteomes" id="UP001370758">
    <property type="component" value="Unassembled WGS sequence"/>
</dbReference>
<gene>
    <name evidence="3" type="ORF">TWF481_000079</name>
</gene>
<evidence type="ECO:0000256" key="1">
    <source>
        <dbReference type="SAM" id="MobiDB-lite"/>
    </source>
</evidence>
<feature type="transmembrane region" description="Helical" evidence="2">
    <location>
        <begin position="222"/>
        <end position="240"/>
    </location>
</feature>
<evidence type="ECO:0000313" key="4">
    <source>
        <dbReference type="Proteomes" id="UP001370758"/>
    </source>
</evidence>
<evidence type="ECO:0000256" key="2">
    <source>
        <dbReference type="SAM" id="Phobius"/>
    </source>
</evidence>
<organism evidence="3 4">
    <name type="scientific">Arthrobotrys musiformis</name>
    <dbReference type="NCBI Taxonomy" id="47236"/>
    <lineage>
        <taxon>Eukaryota</taxon>
        <taxon>Fungi</taxon>
        <taxon>Dikarya</taxon>
        <taxon>Ascomycota</taxon>
        <taxon>Pezizomycotina</taxon>
        <taxon>Orbiliomycetes</taxon>
        <taxon>Orbiliales</taxon>
        <taxon>Orbiliaceae</taxon>
        <taxon>Arthrobotrys</taxon>
    </lineage>
</organism>
<keyword evidence="4" id="KW-1185">Reference proteome</keyword>
<accession>A0AAV9WMP3</accession>
<name>A0AAV9WMP3_9PEZI</name>
<feature type="region of interest" description="Disordered" evidence="1">
    <location>
        <begin position="68"/>
        <end position="89"/>
    </location>
</feature>
<feature type="transmembrane region" description="Helical" evidence="2">
    <location>
        <begin position="196"/>
        <end position="216"/>
    </location>
</feature>
<comment type="caution">
    <text evidence="3">The sequence shown here is derived from an EMBL/GenBank/DDBJ whole genome shotgun (WGS) entry which is preliminary data.</text>
</comment>
<keyword evidence="2" id="KW-0472">Membrane</keyword>
<proteinExistence type="predicted"/>
<feature type="compositionally biased region" description="Gly residues" evidence="1">
    <location>
        <begin position="80"/>
        <end position="89"/>
    </location>
</feature>
<keyword evidence="2" id="KW-1133">Transmembrane helix</keyword>